<sequence>MFKSFWIRYHLSRSVPWEFRPFYSLIADPAAGTVTVVARTPRLKCPWLWKDKIGHEQTPSTEWRLKRWRHRTFYSSIKCFRSLYWLLPVTIFRLFKKLGQRSHSKKDSTGIDPITVPSRAFQMELSGNSNWSTYNLALESRNKAEKIKTEFHVGQPTLLHSVWMTASLRCGFSMCSEDDESARNLEYRLQEETRFVVDGDLSIGKPTPLAMDWAQFVLFVRGIGIHPFHVDPDLKDYKLVAMDGNTVLRVSEVNHRWFAELQPNHNHQRSVRRALAWDHIMVLDRNKSFFCWALGKNYTVPLHTLNIGSGLSSAVSPICLINNNYTTDLTKDSISSSRCDMSGRDPQDCPDQLAAALTWLFYEQGCQRRGEILPISQRFLEVRERSLCLLKRLDRETVPEQRMHSILATHIEREKLSAVQATALKNSKISKLSDKVLSSLRKAFDNSEYVVGTCKLYESLPKLYGPIRFSLWGGEYFSLLAEEVGELLETTQRPLKDAFQNRRTATIDNPELESSENLRRLKSLFDPFEAEIPKREVQLADESDDMTLLAHILLGLADWEGCRRQRWMLTDEMSSITQILNNKASERSDKEIGYVYEIATEDFDKLKRHAEHGIYASPPLPKRNTLLQRERNMYLL</sequence>
<protein>
    <submittedName>
        <fullName evidence="1">Uncharacterized protein</fullName>
    </submittedName>
</protein>
<evidence type="ECO:0000313" key="2">
    <source>
        <dbReference type="Proteomes" id="UP000799438"/>
    </source>
</evidence>
<keyword evidence="2" id="KW-1185">Reference proteome</keyword>
<dbReference type="AlphaFoldDB" id="A0A6A6BLD5"/>
<dbReference type="OrthoDB" id="10673604at2759"/>
<evidence type="ECO:0000313" key="1">
    <source>
        <dbReference type="EMBL" id="KAF2144856.1"/>
    </source>
</evidence>
<organism evidence="1 2">
    <name type="scientific">Aplosporella prunicola CBS 121167</name>
    <dbReference type="NCBI Taxonomy" id="1176127"/>
    <lineage>
        <taxon>Eukaryota</taxon>
        <taxon>Fungi</taxon>
        <taxon>Dikarya</taxon>
        <taxon>Ascomycota</taxon>
        <taxon>Pezizomycotina</taxon>
        <taxon>Dothideomycetes</taxon>
        <taxon>Dothideomycetes incertae sedis</taxon>
        <taxon>Botryosphaeriales</taxon>
        <taxon>Aplosporellaceae</taxon>
        <taxon>Aplosporella</taxon>
    </lineage>
</organism>
<dbReference type="Proteomes" id="UP000799438">
    <property type="component" value="Unassembled WGS sequence"/>
</dbReference>
<name>A0A6A6BLD5_9PEZI</name>
<dbReference type="GeneID" id="54300425"/>
<dbReference type="RefSeq" id="XP_033400568.1">
    <property type="nucleotide sequence ID" value="XM_033542928.1"/>
</dbReference>
<dbReference type="EMBL" id="ML995478">
    <property type="protein sequence ID" value="KAF2144856.1"/>
    <property type="molecule type" value="Genomic_DNA"/>
</dbReference>
<reference evidence="1" key="1">
    <citation type="journal article" date="2020" name="Stud. Mycol.">
        <title>101 Dothideomycetes genomes: a test case for predicting lifestyles and emergence of pathogens.</title>
        <authorList>
            <person name="Haridas S."/>
            <person name="Albert R."/>
            <person name="Binder M."/>
            <person name="Bloem J."/>
            <person name="Labutti K."/>
            <person name="Salamov A."/>
            <person name="Andreopoulos B."/>
            <person name="Baker S."/>
            <person name="Barry K."/>
            <person name="Bills G."/>
            <person name="Bluhm B."/>
            <person name="Cannon C."/>
            <person name="Castanera R."/>
            <person name="Culley D."/>
            <person name="Daum C."/>
            <person name="Ezra D."/>
            <person name="Gonzalez J."/>
            <person name="Henrissat B."/>
            <person name="Kuo A."/>
            <person name="Liang C."/>
            <person name="Lipzen A."/>
            <person name="Lutzoni F."/>
            <person name="Magnuson J."/>
            <person name="Mondo S."/>
            <person name="Nolan M."/>
            <person name="Ohm R."/>
            <person name="Pangilinan J."/>
            <person name="Park H.-J."/>
            <person name="Ramirez L."/>
            <person name="Alfaro M."/>
            <person name="Sun H."/>
            <person name="Tritt A."/>
            <person name="Yoshinaga Y."/>
            <person name="Zwiers L.-H."/>
            <person name="Turgeon B."/>
            <person name="Goodwin S."/>
            <person name="Spatafora J."/>
            <person name="Crous P."/>
            <person name="Grigoriev I."/>
        </authorList>
    </citation>
    <scope>NUCLEOTIDE SEQUENCE</scope>
    <source>
        <strain evidence="1">CBS 121167</strain>
    </source>
</reference>
<accession>A0A6A6BLD5</accession>
<gene>
    <name evidence="1" type="ORF">K452DRAFT_305822</name>
</gene>
<proteinExistence type="predicted"/>